<organism evidence="1 2">
    <name type="scientific">Gigaspora margarita</name>
    <dbReference type="NCBI Taxonomy" id="4874"/>
    <lineage>
        <taxon>Eukaryota</taxon>
        <taxon>Fungi</taxon>
        <taxon>Fungi incertae sedis</taxon>
        <taxon>Mucoromycota</taxon>
        <taxon>Glomeromycotina</taxon>
        <taxon>Glomeromycetes</taxon>
        <taxon>Diversisporales</taxon>
        <taxon>Gigasporaceae</taxon>
        <taxon>Gigaspora</taxon>
    </lineage>
</organism>
<comment type="caution">
    <text evidence="1">The sequence shown here is derived from an EMBL/GenBank/DDBJ whole genome shotgun (WGS) entry which is preliminary data.</text>
</comment>
<name>A0ABN7UY90_GIGMA</name>
<sequence>MCDSEVEERNTNAKRQRISKARNKLFTEIVPITDDNSAYAAIIALEQRMESGKAIINVAEISRLYMYAYIYHRCAKLALTAVLTTGRKEK</sequence>
<gene>
    <name evidence="1" type="ORF">GMARGA_LOCUS11973</name>
</gene>
<dbReference type="Proteomes" id="UP000789901">
    <property type="component" value="Unassembled WGS sequence"/>
</dbReference>
<keyword evidence="2" id="KW-1185">Reference proteome</keyword>
<accession>A0ABN7UY90</accession>
<reference evidence="1 2" key="1">
    <citation type="submission" date="2021-06" db="EMBL/GenBank/DDBJ databases">
        <authorList>
            <person name="Kallberg Y."/>
            <person name="Tangrot J."/>
            <person name="Rosling A."/>
        </authorList>
    </citation>
    <scope>NUCLEOTIDE SEQUENCE [LARGE SCALE GENOMIC DNA]</scope>
    <source>
        <strain evidence="1 2">120-4 pot B 10/14</strain>
    </source>
</reference>
<evidence type="ECO:0000313" key="1">
    <source>
        <dbReference type="EMBL" id="CAG8698529.1"/>
    </source>
</evidence>
<dbReference type="EMBL" id="CAJVQB010007174">
    <property type="protein sequence ID" value="CAG8698529.1"/>
    <property type="molecule type" value="Genomic_DNA"/>
</dbReference>
<evidence type="ECO:0000313" key="2">
    <source>
        <dbReference type="Proteomes" id="UP000789901"/>
    </source>
</evidence>
<protein>
    <submittedName>
        <fullName evidence="1">35037_t:CDS:1</fullName>
    </submittedName>
</protein>
<proteinExistence type="predicted"/>